<gene>
    <name evidence="2" type="ORF">OFUS_LOCUS10401</name>
</gene>
<organism evidence="2 3">
    <name type="scientific">Owenia fusiformis</name>
    <name type="common">Polychaete worm</name>
    <dbReference type="NCBI Taxonomy" id="6347"/>
    <lineage>
        <taxon>Eukaryota</taxon>
        <taxon>Metazoa</taxon>
        <taxon>Spiralia</taxon>
        <taxon>Lophotrochozoa</taxon>
        <taxon>Annelida</taxon>
        <taxon>Polychaeta</taxon>
        <taxon>Sedentaria</taxon>
        <taxon>Canalipalpata</taxon>
        <taxon>Sabellida</taxon>
        <taxon>Oweniida</taxon>
        <taxon>Oweniidae</taxon>
        <taxon>Owenia</taxon>
    </lineage>
</organism>
<feature type="region of interest" description="Disordered" evidence="1">
    <location>
        <begin position="57"/>
        <end position="77"/>
    </location>
</feature>
<proteinExistence type="predicted"/>
<reference evidence="2" key="1">
    <citation type="submission" date="2022-03" db="EMBL/GenBank/DDBJ databases">
        <authorList>
            <person name="Martin C."/>
        </authorList>
    </citation>
    <scope>NUCLEOTIDE SEQUENCE</scope>
</reference>
<evidence type="ECO:0000313" key="2">
    <source>
        <dbReference type="EMBL" id="CAH1784156.1"/>
    </source>
</evidence>
<protein>
    <submittedName>
        <fullName evidence="2">Uncharacterized protein</fullName>
    </submittedName>
</protein>
<name>A0A8J1XGE4_OWEFU</name>
<feature type="region of interest" description="Disordered" evidence="1">
    <location>
        <begin position="332"/>
        <end position="389"/>
    </location>
</feature>
<evidence type="ECO:0000313" key="3">
    <source>
        <dbReference type="Proteomes" id="UP000749559"/>
    </source>
</evidence>
<comment type="caution">
    <text evidence="2">The sequence shown here is derived from an EMBL/GenBank/DDBJ whole genome shotgun (WGS) entry which is preliminary data.</text>
</comment>
<sequence>MTKIEKSEIKPDITLNIPVSTNSQAFSILTNFMKPIPAMMSSGTPGEVLLKPLQTGVSSTTPVMPKRRGRPLGATGSKKVTLNNGTFGQLQSSVPLSSMQGNVNLETLKTALQSGSPNNRVNVRGSDTNQVQLKEPETPQFSPELPNPTGSNNPIQMGNFLVTGMKNISNHENHTPDMFVDEDQSELTVAEEEVITEKPSRKSEVEELLLRRQNSELIDTGNWNEQLQDHNYFLTKQSYITKKTLEQIDARTRRIGEEEHIQSRTKSMTFFGRPEKNKKERNITYDMEDPRNNREVIKRKTSDGKKRKYIRRKPLKSELRAIAELSKTMKQENEMELEEDGVSYPPVSQFDSSVDDASFDSSKEEGAMDFDSSGPKSPYSPSKHRSPRLKNKSYVKITGSFQDNFVYFATTKKRESKRKLGKAPEGSQIEGAPTNIKLNDNESLIPTQMHLLQDLQYYKEKFMASQLEKKAQLESPVPQLYDIPMPNNIASASDVPDAVTSEIVEETIMDDSSYINLGDQFTNRPQDGLGGIDLESLGLSLTQEQVTQVMSAISSDPNLLEQMGEHSQVMSPIEQQIGDQSQVMSPLGESMGEHSQVMSPMGSQMGEHSQVMSPMSSQMGENS</sequence>
<dbReference type="AlphaFoldDB" id="A0A8J1XGE4"/>
<accession>A0A8J1XGE4</accession>
<feature type="region of interest" description="Disordered" evidence="1">
    <location>
        <begin position="291"/>
        <end position="312"/>
    </location>
</feature>
<feature type="compositionally biased region" description="Low complexity" evidence="1">
    <location>
        <begin position="372"/>
        <end position="381"/>
    </location>
</feature>
<feature type="compositionally biased region" description="Basic and acidic residues" evidence="1">
    <location>
        <begin position="291"/>
        <end position="304"/>
    </location>
</feature>
<evidence type="ECO:0000256" key="1">
    <source>
        <dbReference type="SAM" id="MobiDB-lite"/>
    </source>
</evidence>
<keyword evidence="3" id="KW-1185">Reference proteome</keyword>
<feature type="region of interest" description="Disordered" evidence="1">
    <location>
        <begin position="585"/>
        <end position="623"/>
    </location>
</feature>
<feature type="compositionally biased region" description="Polar residues" evidence="1">
    <location>
        <begin position="596"/>
        <end position="623"/>
    </location>
</feature>
<dbReference type="Proteomes" id="UP000749559">
    <property type="component" value="Unassembled WGS sequence"/>
</dbReference>
<dbReference type="OrthoDB" id="7881762at2759"/>
<dbReference type="EMBL" id="CAIIXF020000005">
    <property type="protein sequence ID" value="CAH1784156.1"/>
    <property type="molecule type" value="Genomic_DNA"/>
</dbReference>
<feature type="non-terminal residue" evidence="2">
    <location>
        <position position="623"/>
    </location>
</feature>